<name>G2ZUR8_9RALS</name>
<dbReference type="AlphaFoldDB" id="G2ZUR8"/>
<reference evidence="2" key="2">
    <citation type="submission" date="2011-04" db="EMBL/GenBank/DDBJ databases">
        <authorList>
            <person name="Genoscope - CEA"/>
        </authorList>
    </citation>
    <scope>NUCLEOTIDE SEQUENCE</scope>
    <source>
        <strain evidence="2">R229</strain>
    </source>
</reference>
<dbReference type="Gene3D" id="3.40.30.10">
    <property type="entry name" value="Glutaredoxin"/>
    <property type="match status" value="1"/>
</dbReference>
<dbReference type="PANTHER" id="PTHR13887">
    <property type="entry name" value="GLUTATHIONE S-TRANSFERASE KAPPA"/>
    <property type="match status" value="1"/>
</dbReference>
<dbReference type="InterPro" id="IPR001853">
    <property type="entry name" value="DSBA-like_thioredoxin_dom"/>
</dbReference>
<accession>G2ZUR8</accession>
<dbReference type="SUPFAM" id="SSF52833">
    <property type="entry name" value="Thioredoxin-like"/>
    <property type="match status" value="1"/>
</dbReference>
<dbReference type="CDD" id="cd03025">
    <property type="entry name" value="DsbA_FrnE_like"/>
    <property type="match status" value="1"/>
</dbReference>
<evidence type="ECO:0000259" key="1">
    <source>
        <dbReference type="Pfam" id="PF01323"/>
    </source>
</evidence>
<dbReference type="Gene3D" id="1.10.472.60">
    <property type="entry name" value="putative protein disulfide isomerase domain"/>
    <property type="match status" value="1"/>
</dbReference>
<dbReference type="GO" id="GO:0016491">
    <property type="term" value="F:oxidoreductase activity"/>
    <property type="evidence" value="ECO:0007669"/>
    <property type="project" value="InterPro"/>
</dbReference>
<gene>
    <name evidence="2" type="ORF">BDB_mp40066</name>
</gene>
<organism evidence="2">
    <name type="scientific">blood disease bacterium R229</name>
    <dbReference type="NCBI Taxonomy" id="741978"/>
    <lineage>
        <taxon>Bacteria</taxon>
        <taxon>Pseudomonadati</taxon>
        <taxon>Pseudomonadota</taxon>
        <taxon>Betaproteobacteria</taxon>
        <taxon>Burkholderiales</taxon>
        <taxon>Burkholderiaceae</taxon>
        <taxon>Ralstonia</taxon>
        <taxon>Ralstonia solanacearum species complex</taxon>
    </lineage>
</organism>
<dbReference type="EMBL" id="FR854080">
    <property type="protein sequence ID" value="CCA82781.1"/>
    <property type="molecule type" value="Genomic_DNA"/>
</dbReference>
<evidence type="ECO:0000313" key="2">
    <source>
        <dbReference type="EMBL" id="CCA82781.1"/>
    </source>
</evidence>
<dbReference type="InterPro" id="IPR036249">
    <property type="entry name" value="Thioredoxin-like_sf"/>
</dbReference>
<reference evidence="2" key="1">
    <citation type="journal article" date="2011" name="PLoS ONE">
        <title>Ralstonia syzygii, the Blood Disease Bacterium and some Asian R. solanacearum strains form a single genomic species despite divergent lifestyles.</title>
        <authorList>
            <person name="Remenant B."/>
            <person name="de Cambiaire J.C."/>
            <person name="Cellier G."/>
            <person name="Jacobs J.M."/>
            <person name="Mangenot S."/>
            <person name="Barbe V."/>
            <person name="Lajus A."/>
            <person name="Vallenet D."/>
            <person name="Medigue C."/>
            <person name="Fegan M."/>
            <person name="Allen C."/>
            <person name="Prior P."/>
        </authorList>
    </citation>
    <scope>NUCLEOTIDE SEQUENCE</scope>
    <source>
        <strain evidence="2">R229</strain>
    </source>
</reference>
<sequence>MRAAMRLIYVADPMCSWCYGFGPQLADLRARLADTLGAPVPLTLITGGLRPGQREPLAAAKRDEILHHWHAVAERSGMPFSHAPDAAMRQEGFVYDTEPACRAVVMAREHWGEADERVLACFHAIQHAFYAEGRDTTRPEVLREIAIANGLAVEHIDATFDSEALRNETREDFRLSRRWGITGFPSLLAEQAGTLYQIGRGYAPSVALYARAVEVLAQHPAPDAG</sequence>
<feature type="domain" description="DSBA-like thioredoxin" evidence="1">
    <location>
        <begin position="9"/>
        <end position="189"/>
    </location>
</feature>
<dbReference type="Pfam" id="PF01323">
    <property type="entry name" value="DSBA"/>
    <property type="match status" value="1"/>
</dbReference>
<protein>
    <recommendedName>
        <fullName evidence="1">DSBA-like thioredoxin domain-containing protein</fullName>
    </recommendedName>
</protein>
<dbReference type="PANTHER" id="PTHR13887:SF54">
    <property type="entry name" value="DSBA FAMILY PROTEIN"/>
    <property type="match status" value="1"/>
</dbReference>
<proteinExistence type="predicted"/>